<dbReference type="GO" id="GO:0070973">
    <property type="term" value="P:protein localization to endoplasmic reticulum exit site"/>
    <property type="evidence" value="ECO:0007669"/>
    <property type="project" value="UniProtKB-UniRule"/>
</dbReference>
<evidence type="ECO:0000313" key="8">
    <source>
        <dbReference type="EMBL" id="JAP41933.1"/>
    </source>
</evidence>
<dbReference type="AlphaFoldDB" id="A0A0X3NRB3"/>
<comment type="subcellular location">
    <subcellularLocation>
        <location evidence="5">Endoplasmic reticulum membrane</location>
        <topology evidence="5">Multi-pass membrane protein</topology>
    </subcellularLocation>
    <subcellularLocation>
        <location evidence="1">Membrane</location>
        <topology evidence="1">Multi-pass membrane protein</topology>
    </subcellularLocation>
</comment>
<keyword evidence="5" id="KW-0653">Protein transport</keyword>
<keyword evidence="2 5" id="KW-0812">Transmembrane</keyword>
<dbReference type="EMBL" id="GEEE01021292">
    <property type="protein sequence ID" value="JAP41933.1"/>
    <property type="molecule type" value="Transcribed_RNA"/>
</dbReference>
<dbReference type="GO" id="GO:0005789">
    <property type="term" value="C:endoplasmic reticulum membrane"/>
    <property type="evidence" value="ECO:0007669"/>
    <property type="project" value="UniProtKB-SubCell"/>
</dbReference>
<evidence type="ECO:0000256" key="2">
    <source>
        <dbReference type="ARBA" id="ARBA00022692"/>
    </source>
</evidence>
<organism evidence="8">
    <name type="scientific">Schistocephalus solidus</name>
    <name type="common">Tapeworm</name>
    <dbReference type="NCBI Taxonomy" id="70667"/>
    <lineage>
        <taxon>Eukaryota</taxon>
        <taxon>Metazoa</taxon>
        <taxon>Spiralia</taxon>
        <taxon>Lophotrochozoa</taxon>
        <taxon>Platyhelminthes</taxon>
        <taxon>Cestoda</taxon>
        <taxon>Eucestoda</taxon>
        <taxon>Diphyllobothriidea</taxon>
        <taxon>Diphyllobothriidae</taxon>
        <taxon>Schistocephalus</taxon>
    </lineage>
</organism>
<accession>A0A0X3NRB3</accession>
<keyword evidence="5" id="KW-0931">ER-Golgi transport</keyword>
<feature type="domain" description="BAP29/BAP31 transmembrane" evidence="7">
    <location>
        <begin position="1"/>
        <end position="138"/>
    </location>
</feature>
<proteinExistence type="inferred from homology"/>
<evidence type="ECO:0000256" key="3">
    <source>
        <dbReference type="ARBA" id="ARBA00022989"/>
    </source>
</evidence>
<dbReference type="PANTHER" id="PTHR12701:SF20">
    <property type="entry name" value="ENDOPLASMIC RETICULUM TRANSMEMBRANE PROTEIN"/>
    <property type="match status" value="1"/>
</dbReference>
<evidence type="ECO:0000256" key="1">
    <source>
        <dbReference type="ARBA" id="ARBA00004141"/>
    </source>
</evidence>
<dbReference type="PANTHER" id="PTHR12701">
    <property type="entry name" value="BCR-ASSOCIATED PROTEIN, BAP"/>
    <property type="match status" value="1"/>
</dbReference>
<keyword evidence="5" id="KW-0256">Endoplasmic reticulum</keyword>
<keyword evidence="5" id="KW-0813">Transport</keyword>
<dbReference type="GO" id="GO:0006888">
    <property type="term" value="P:endoplasmic reticulum to Golgi vesicle-mediated transport"/>
    <property type="evidence" value="ECO:0007669"/>
    <property type="project" value="UniProtKB-UniRule"/>
</dbReference>
<dbReference type="InterPro" id="IPR040463">
    <property type="entry name" value="BAP29/BAP31_N"/>
</dbReference>
<protein>
    <recommendedName>
        <fullName evidence="5">Endoplasmic reticulum transmembrane protein</fullName>
    </recommendedName>
</protein>
<evidence type="ECO:0000256" key="6">
    <source>
        <dbReference type="SAM" id="Coils"/>
    </source>
</evidence>
<gene>
    <name evidence="8" type="ORF">TR121593</name>
</gene>
<evidence type="ECO:0000259" key="7">
    <source>
        <dbReference type="Pfam" id="PF05529"/>
    </source>
</evidence>
<keyword evidence="6" id="KW-0175">Coiled coil</keyword>
<dbReference type="InterPro" id="IPR008417">
    <property type="entry name" value="BAP29/BAP31"/>
</dbReference>
<sequence length="235" mass="26374">MKLVWTLAAGFLYCEVFSVVFLLLPFISVKRWNAVFNSRAVRIVSSNASFYFNACIVLLTALFFESIRKIWTHSAALSELKRHPEDFNTETETIFLKRMFKAQRNLYISALSLFLCFVIHRLTKLIADQASMLADQQAASEALNCRSPPSASLAPGNQIVSSRQSLTRSGSLEEEIAELKAQIEITIEEKRLAGSDLREARTLVAQLTKDYAEIVAKHDALKLELQSRLSAPTGQ</sequence>
<feature type="transmembrane region" description="Helical" evidence="5">
    <location>
        <begin position="48"/>
        <end position="64"/>
    </location>
</feature>
<dbReference type="GO" id="GO:0006886">
    <property type="term" value="P:intracellular protein transport"/>
    <property type="evidence" value="ECO:0007669"/>
    <property type="project" value="UniProtKB-UniRule"/>
</dbReference>
<name>A0A0X3NRB3_SCHSO</name>
<feature type="transmembrane region" description="Helical" evidence="5">
    <location>
        <begin position="7"/>
        <end position="28"/>
    </location>
</feature>
<evidence type="ECO:0000256" key="4">
    <source>
        <dbReference type="ARBA" id="ARBA00023136"/>
    </source>
</evidence>
<evidence type="ECO:0000256" key="5">
    <source>
        <dbReference type="RuleBase" id="RU367026"/>
    </source>
</evidence>
<keyword evidence="3 5" id="KW-1133">Transmembrane helix</keyword>
<comment type="function">
    <text evidence="5">May play a role in anterograde transport of membrane proteins from the endoplasmic reticulum to the Golgi.</text>
</comment>
<dbReference type="Pfam" id="PF05529">
    <property type="entry name" value="Bap31"/>
    <property type="match status" value="1"/>
</dbReference>
<feature type="transmembrane region" description="Helical" evidence="5">
    <location>
        <begin position="106"/>
        <end position="123"/>
    </location>
</feature>
<comment type="similarity">
    <text evidence="5">Belongs to the BCAP29/BCAP31 family.</text>
</comment>
<reference evidence="8" key="1">
    <citation type="submission" date="2016-01" db="EMBL/GenBank/DDBJ databases">
        <title>Reference transcriptome for the parasite Schistocephalus solidus: insights into the molecular evolution of parasitism.</title>
        <authorList>
            <person name="Hebert F.O."/>
            <person name="Grambauer S."/>
            <person name="Barber I."/>
            <person name="Landry C.R."/>
            <person name="Aubin-Horth N."/>
        </authorList>
    </citation>
    <scope>NUCLEOTIDE SEQUENCE</scope>
</reference>
<keyword evidence="4 5" id="KW-0472">Membrane</keyword>
<feature type="coiled-coil region" evidence="6">
    <location>
        <begin position="169"/>
        <end position="224"/>
    </location>
</feature>